<dbReference type="EMBL" id="MEYH01000060">
    <property type="protein sequence ID" value="OGD15323.1"/>
    <property type="molecule type" value="Genomic_DNA"/>
</dbReference>
<keyword evidence="1" id="KW-1133">Transmembrane helix</keyword>
<dbReference type="InterPro" id="IPR022601">
    <property type="entry name" value="DUF3160"/>
</dbReference>
<organism evidence="2 3">
    <name type="scientific">Candidatus Sediminicultor quintus</name>
    <dbReference type="NCBI Taxonomy" id="1797291"/>
    <lineage>
        <taxon>Bacteria</taxon>
        <taxon>Pseudomonadati</taxon>
        <taxon>Atribacterota</taxon>
        <taxon>Candidatus Phoenicimicrobiia</taxon>
        <taxon>Candidatus Pheonicimicrobiales</taxon>
        <taxon>Candidatus Phoenicimicrobiaceae</taxon>
        <taxon>Candidatus Sediminicultor</taxon>
    </lineage>
</organism>
<evidence type="ECO:0008006" key="4">
    <source>
        <dbReference type="Google" id="ProtNLM"/>
    </source>
</evidence>
<keyword evidence="1" id="KW-0812">Transmembrane</keyword>
<dbReference type="Proteomes" id="UP000177701">
    <property type="component" value="Unassembled WGS sequence"/>
</dbReference>
<sequence>MLNLFYKLNFKNIKRQNSIHLLKIILVFLISITFFTCAGNALSGVILSKKLIEPDDMLLEELEVAPSVPAYPLPLNITNINNFQNFSEKIILSSEALSLLKKNGFVVIPTPLDIGEQEIFLMSSRQNAYPKDDFVAYYKAMGEIDLPIFITTDSLLHYYHIFFDTTLMKLERDLFYQDIWAVSKYLLEESLKGYHKSSGDLKEAAKRNAAYLSVALELLKPKINQMMSEETLREEYCVPEMDTKYCEMMIAGVKEYYGDNASYKYFSQTEFDQYYFEVPDSVKSLVKKEIELIEKHQGWEYSPIFIYQEDYSQYIPRGHYTKSEKLKNYFKALMWYGRMTALIEGSPSLSPGESMCSGNVGGIISEYDAHIQTLQAFLLAGKFMSCQNLQERWNRIYAITSFMVGFSDDLGPYEYGEVLQQVFSEKSSIIDSERLNEKYSQLKEVIGNYPYNPKIYSGLGACELLMPCPPLSEKETQDLKIQARELLKQTKGFRMMGQRFTLDSWLFSEIVSPYSGEYDGPKLPLPTEEKPFTFSWDDDYEEFRNNRPFTWVKTDVEACPPPATREVRGFPRGLDIMALLGSQRAWDILESSGDTQYTDYQKKFSELKIFIDSLTKEDWSKNLYLNWLYVLKSMNSEFGEGYPTFMQTEAWQDKELNTALASWAQLRHDTILYAKQSYTMAERGGLFRPPVVGYVEPVPEFYSRLLALTKMTNQGFKNLIPQEELEKLMIESGLNRFAEILSKLLDISKKELENTPLNDNEYSFIENFGSISEDLIRTISGGEVDPEVFKTVLVADVHTDGNTEKALEEGVGYIKTAVIAYKLPEGHILIGVGPIFSYYEFKQPMENRLTDEGWRKILDFNPPPEPDWTNTFSE</sequence>
<evidence type="ECO:0000313" key="3">
    <source>
        <dbReference type="Proteomes" id="UP000177701"/>
    </source>
</evidence>
<name>A0A1F5A9U8_9BACT</name>
<evidence type="ECO:0000256" key="1">
    <source>
        <dbReference type="SAM" id="Phobius"/>
    </source>
</evidence>
<proteinExistence type="predicted"/>
<dbReference type="AlphaFoldDB" id="A0A1F5A9U8"/>
<comment type="caution">
    <text evidence="2">The sequence shown here is derived from an EMBL/GenBank/DDBJ whole genome shotgun (WGS) entry which is preliminary data.</text>
</comment>
<reference evidence="2 3" key="1">
    <citation type="journal article" date="2016" name="Nat. Commun.">
        <title>Thousands of microbial genomes shed light on interconnected biogeochemical processes in an aquifer system.</title>
        <authorList>
            <person name="Anantharaman K."/>
            <person name="Brown C.T."/>
            <person name="Hug L.A."/>
            <person name="Sharon I."/>
            <person name="Castelle C.J."/>
            <person name="Probst A.J."/>
            <person name="Thomas B.C."/>
            <person name="Singh A."/>
            <person name="Wilkins M.J."/>
            <person name="Karaoz U."/>
            <person name="Brodie E.L."/>
            <person name="Williams K.H."/>
            <person name="Hubbard S.S."/>
            <person name="Banfield J.F."/>
        </authorList>
    </citation>
    <scope>NUCLEOTIDE SEQUENCE [LARGE SCALE GENOMIC DNA]</scope>
</reference>
<protein>
    <recommendedName>
        <fullName evidence="4">dTDP-glucose 4,6-dehydratase</fullName>
    </recommendedName>
</protein>
<dbReference type="SMART" id="SM01325">
    <property type="entry name" value="DUF3160"/>
    <property type="match status" value="1"/>
</dbReference>
<dbReference type="Pfam" id="PF11369">
    <property type="entry name" value="DUF3160"/>
    <property type="match status" value="1"/>
</dbReference>
<evidence type="ECO:0000313" key="2">
    <source>
        <dbReference type="EMBL" id="OGD15323.1"/>
    </source>
</evidence>
<accession>A0A1F5A9U8</accession>
<keyword evidence="1" id="KW-0472">Membrane</keyword>
<feature type="transmembrane region" description="Helical" evidence="1">
    <location>
        <begin position="21"/>
        <end position="47"/>
    </location>
</feature>
<dbReference type="STRING" id="1797291.A2V47_08165"/>
<gene>
    <name evidence="2" type="ORF">A2V47_08165</name>
</gene>